<dbReference type="EMBL" id="JAAAUQ010001821">
    <property type="protein sequence ID" value="KAF9132816.1"/>
    <property type="molecule type" value="Genomic_DNA"/>
</dbReference>
<dbReference type="PANTHER" id="PTHR11742:SF103">
    <property type="entry name" value="ENDOPLASMIC RETICULUM MANNOSIDASE MNL2-RELATED"/>
    <property type="match status" value="1"/>
</dbReference>
<evidence type="ECO:0000256" key="7">
    <source>
        <dbReference type="PIRSR" id="PIRSR601382-2"/>
    </source>
</evidence>
<dbReference type="OrthoDB" id="8118055at2759"/>
<keyword evidence="7" id="KW-0106">Calcium</keyword>
<feature type="compositionally biased region" description="Basic and acidic residues" evidence="10">
    <location>
        <begin position="110"/>
        <end position="119"/>
    </location>
</feature>
<keyword evidence="11" id="KW-0472">Membrane</keyword>
<comment type="caution">
    <text evidence="12">The sequence shown here is derived from an EMBL/GenBank/DDBJ whole genome shotgun (WGS) entry which is preliminary data.</text>
</comment>
<dbReference type="GO" id="GO:0004571">
    <property type="term" value="F:mannosyl-oligosaccharide 1,2-alpha-mannosidase activity"/>
    <property type="evidence" value="ECO:0007669"/>
    <property type="project" value="InterPro"/>
</dbReference>
<dbReference type="GO" id="GO:0016020">
    <property type="term" value="C:membrane"/>
    <property type="evidence" value="ECO:0007669"/>
    <property type="project" value="InterPro"/>
</dbReference>
<feature type="region of interest" description="Disordered" evidence="10">
    <location>
        <begin position="110"/>
        <end position="131"/>
    </location>
</feature>
<comment type="cofactor">
    <cofactor evidence="1 7">
        <name>Ca(2+)</name>
        <dbReference type="ChEBI" id="CHEBI:29108"/>
    </cofactor>
</comment>
<dbReference type="GO" id="GO:0036503">
    <property type="term" value="P:ERAD pathway"/>
    <property type="evidence" value="ECO:0007669"/>
    <property type="project" value="UniProtKB-ARBA"/>
</dbReference>
<keyword evidence="7" id="KW-0479">Metal-binding</keyword>
<evidence type="ECO:0000256" key="2">
    <source>
        <dbReference type="ARBA" id="ARBA00004922"/>
    </source>
</evidence>
<dbReference type="SUPFAM" id="SSF48225">
    <property type="entry name" value="Seven-hairpin glycosidases"/>
    <property type="match status" value="1"/>
</dbReference>
<feature type="transmembrane region" description="Helical" evidence="11">
    <location>
        <begin position="68"/>
        <end position="87"/>
    </location>
</feature>
<feature type="active site" evidence="6">
    <location>
        <position position="528"/>
    </location>
</feature>
<accession>A0A9P5RHQ9</accession>
<dbReference type="Proteomes" id="UP000748756">
    <property type="component" value="Unassembled WGS sequence"/>
</dbReference>
<protein>
    <recommendedName>
        <fullName evidence="9">alpha-1,2-Mannosidase</fullName>
        <ecNumber evidence="9">3.2.1.-</ecNumber>
    </recommendedName>
</protein>
<keyword evidence="13" id="KW-1185">Reference proteome</keyword>
<organism evidence="12 13">
    <name type="scientific">Linnemannia schmuckeri</name>
    <dbReference type="NCBI Taxonomy" id="64567"/>
    <lineage>
        <taxon>Eukaryota</taxon>
        <taxon>Fungi</taxon>
        <taxon>Fungi incertae sedis</taxon>
        <taxon>Mucoromycota</taxon>
        <taxon>Mortierellomycotina</taxon>
        <taxon>Mortierellomycetes</taxon>
        <taxon>Mortierellales</taxon>
        <taxon>Mortierellaceae</taxon>
        <taxon>Linnemannia</taxon>
    </lineage>
</organism>
<evidence type="ECO:0000256" key="6">
    <source>
        <dbReference type="PIRSR" id="PIRSR601382-1"/>
    </source>
</evidence>
<evidence type="ECO:0000256" key="10">
    <source>
        <dbReference type="SAM" id="MobiDB-lite"/>
    </source>
</evidence>
<evidence type="ECO:0000256" key="5">
    <source>
        <dbReference type="ARBA" id="ARBA00023157"/>
    </source>
</evidence>
<dbReference type="AlphaFoldDB" id="A0A9P5RHQ9"/>
<dbReference type="PRINTS" id="PR00747">
    <property type="entry name" value="GLYHDRLASE47"/>
</dbReference>
<evidence type="ECO:0000256" key="11">
    <source>
        <dbReference type="SAM" id="Phobius"/>
    </source>
</evidence>
<evidence type="ECO:0000256" key="8">
    <source>
        <dbReference type="PIRSR" id="PIRSR601382-3"/>
    </source>
</evidence>
<comment type="similarity">
    <text evidence="3 9">Belongs to the glycosyl hydrolase 47 family.</text>
</comment>
<dbReference type="Gene3D" id="1.50.10.10">
    <property type="match status" value="1"/>
</dbReference>
<reference evidence="12" key="1">
    <citation type="journal article" date="2020" name="Fungal Divers.">
        <title>Resolving the Mortierellaceae phylogeny through synthesis of multi-gene phylogenetics and phylogenomics.</title>
        <authorList>
            <person name="Vandepol N."/>
            <person name="Liber J."/>
            <person name="Desiro A."/>
            <person name="Na H."/>
            <person name="Kennedy M."/>
            <person name="Barry K."/>
            <person name="Grigoriev I.V."/>
            <person name="Miller A.N."/>
            <person name="O'Donnell K."/>
            <person name="Stajich J.E."/>
            <person name="Bonito G."/>
        </authorList>
    </citation>
    <scope>NUCLEOTIDE SEQUENCE</scope>
    <source>
        <strain evidence="12">NRRL 6426</strain>
    </source>
</reference>
<feature type="binding site" evidence="7">
    <location>
        <position position="613"/>
    </location>
    <ligand>
        <name>Ca(2+)</name>
        <dbReference type="ChEBI" id="CHEBI:29108"/>
    </ligand>
</feature>
<keyword evidence="5 8" id="KW-1015">Disulfide bond</keyword>
<feature type="active site" description="Proton donor" evidence="6">
    <location>
        <position position="493"/>
    </location>
</feature>
<dbReference type="GO" id="GO:0005975">
    <property type="term" value="P:carbohydrate metabolic process"/>
    <property type="evidence" value="ECO:0007669"/>
    <property type="project" value="InterPro"/>
</dbReference>
<dbReference type="PANTHER" id="PTHR11742">
    <property type="entry name" value="MANNOSYL-OLIGOSACCHARIDE ALPHA-1,2-MANNOSIDASE-RELATED"/>
    <property type="match status" value="1"/>
</dbReference>
<dbReference type="GO" id="GO:0005509">
    <property type="term" value="F:calcium ion binding"/>
    <property type="evidence" value="ECO:0007669"/>
    <property type="project" value="InterPro"/>
</dbReference>
<comment type="pathway">
    <text evidence="2">Protein modification; protein glycosylation.</text>
</comment>
<dbReference type="EC" id="3.2.1.-" evidence="9"/>
<gene>
    <name evidence="12" type="ORF">BG015_003665</name>
</gene>
<dbReference type="InterPro" id="IPR001382">
    <property type="entry name" value="Glyco_hydro_47"/>
</dbReference>
<dbReference type="InterPro" id="IPR036026">
    <property type="entry name" value="Seven-hairpin_glycosidases"/>
</dbReference>
<name>A0A9P5RHQ9_9FUNG</name>
<dbReference type="InterPro" id="IPR050749">
    <property type="entry name" value="Glycosyl_Hydrolase_47"/>
</dbReference>
<dbReference type="GO" id="GO:0005783">
    <property type="term" value="C:endoplasmic reticulum"/>
    <property type="evidence" value="ECO:0007669"/>
    <property type="project" value="TreeGrafter"/>
</dbReference>
<keyword evidence="11" id="KW-0812">Transmembrane</keyword>
<sequence>MEPPTSDRCLGQFRTVIDIEKGYSEPDQQYPSSARTTVGAPLSGLKKLFDHTTNPIVSGRYTINLRRLFLLLLILIGTITLWFVAILPEHSAERTDSLIQNAVGITNQDRLKDDEDHARPHVSPHTGAQDSATYRYERVRGKGARTSLKKIQFKFPPESDQDRLQRESRLQAVRDGFEHAWTGYRDHAWGHDEVSPVSGGYKDNFNGWGATMIDSLDTLVIMGFNKEFDEALEWVKTKFTMTNNPTIQLPFFETIIRYMGGFLGAYDLTGEKVLLDKAEELGKYTLNAFHGSDFPSSKFTIDPSFSGSDESFVLAEIGTLQLEFSHLSKLTGNPIYDQKARKIFDILGSAMPEIPGLLPPNVQAGEGRKYSNFQASVGGMVDSYYEYLLKEWILLDGKATKYKEMFEEAVSSIKKYMIMTPEDGSKDYVILGQVNSTSKTVEPDMGHLACFMSGSLAMGSKYFGRSEDLLLARQVAQGCYLGYHHSASGLAPEAARFTESSQPGKFVTDPQHFFSQYRSRMEYILRPETLESLWILYRLTGEKKYQDQAWEIFQSLERSCRTSIAYTGLTNVNNINSKDNRMESFFLAETLKYLYLIFSTPDVISLDDFVLNTEAHPFLRT</sequence>
<feature type="disulfide bond" evidence="8">
    <location>
        <begin position="450"/>
        <end position="479"/>
    </location>
</feature>
<evidence type="ECO:0000256" key="1">
    <source>
        <dbReference type="ARBA" id="ARBA00001913"/>
    </source>
</evidence>
<feature type="active site" description="Proton donor" evidence="6">
    <location>
        <position position="253"/>
    </location>
</feature>
<keyword evidence="9" id="KW-0326">Glycosidase</keyword>
<keyword evidence="11" id="KW-1133">Transmembrane helix</keyword>
<evidence type="ECO:0000313" key="13">
    <source>
        <dbReference type="Proteomes" id="UP000748756"/>
    </source>
</evidence>
<dbReference type="Pfam" id="PF01532">
    <property type="entry name" value="Glyco_hydro_47"/>
    <property type="match status" value="1"/>
</dbReference>
<evidence type="ECO:0000256" key="3">
    <source>
        <dbReference type="ARBA" id="ARBA00007658"/>
    </source>
</evidence>
<feature type="active site" evidence="6">
    <location>
        <position position="382"/>
    </location>
</feature>
<proteinExistence type="inferred from homology"/>
<evidence type="ECO:0000256" key="9">
    <source>
        <dbReference type="RuleBase" id="RU361193"/>
    </source>
</evidence>
<evidence type="ECO:0000313" key="12">
    <source>
        <dbReference type="EMBL" id="KAF9132816.1"/>
    </source>
</evidence>
<keyword evidence="4 9" id="KW-0378">Hydrolase</keyword>
<dbReference type="InterPro" id="IPR012341">
    <property type="entry name" value="6hp_glycosidase-like_sf"/>
</dbReference>
<evidence type="ECO:0000256" key="4">
    <source>
        <dbReference type="ARBA" id="ARBA00022801"/>
    </source>
</evidence>